<dbReference type="Proteomes" id="UP000219338">
    <property type="component" value="Unassembled WGS sequence"/>
</dbReference>
<organism evidence="1 2">
    <name type="scientific">Armillaria ostoyae</name>
    <name type="common">Armillaria root rot fungus</name>
    <dbReference type="NCBI Taxonomy" id="47428"/>
    <lineage>
        <taxon>Eukaryota</taxon>
        <taxon>Fungi</taxon>
        <taxon>Dikarya</taxon>
        <taxon>Basidiomycota</taxon>
        <taxon>Agaricomycotina</taxon>
        <taxon>Agaricomycetes</taxon>
        <taxon>Agaricomycetidae</taxon>
        <taxon>Agaricales</taxon>
        <taxon>Marasmiineae</taxon>
        <taxon>Physalacriaceae</taxon>
        <taxon>Armillaria</taxon>
    </lineage>
</organism>
<keyword evidence="2" id="KW-1185">Reference proteome</keyword>
<gene>
    <name evidence="1" type="ORF">ARMOST_02603</name>
</gene>
<evidence type="ECO:0000313" key="2">
    <source>
        <dbReference type="Proteomes" id="UP000219338"/>
    </source>
</evidence>
<sequence>MRVKKDVTSNGVVLGDVDVPITEARGLFSAGGQADNSNRTCPYTPQPDDDPGNTWCGCVGGCFPYRIRSGRPFTRASLAIGCTDHS</sequence>
<evidence type="ECO:0000313" key="1">
    <source>
        <dbReference type="EMBL" id="SJK99310.1"/>
    </source>
</evidence>
<dbReference type="EMBL" id="FUEG01000002">
    <property type="protein sequence ID" value="SJK99310.1"/>
    <property type="molecule type" value="Genomic_DNA"/>
</dbReference>
<proteinExistence type="predicted"/>
<reference evidence="2" key="1">
    <citation type="journal article" date="2017" name="Nat. Ecol. Evol.">
        <title>Genome expansion and lineage-specific genetic innovations in the forest pathogenic fungi Armillaria.</title>
        <authorList>
            <person name="Sipos G."/>
            <person name="Prasanna A.N."/>
            <person name="Walter M.C."/>
            <person name="O'Connor E."/>
            <person name="Balint B."/>
            <person name="Krizsan K."/>
            <person name="Kiss B."/>
            <person name="Hess J."/>
            <person name="Varga T."/>
            <person name="Slot J."/>
            <person name="Riley R."/>
            <person name="Boka B."/>
            <person name="Rigling D."/>
            <person name="Barry K."/>
            <person name="Lee J."/>
            <person name="Mihaltcheva S."/>
            <person name="LaButti K."/>
            <person name="Lipzen A."/>
            <person name="Waldron R."/>
            <person name="Moloney N.M."/>
            <person name="Sperisen C."/>
            <person name="Kredics L."/>
            <person name="Vagvoelgyi C."/>
            <person name="Patrignani A."/>
            <person name="Fitzpatrick D."/>
            <person name="Nagy I."/>
            <person name="Doyle S."/>
            <person name="Anderson J.B."/>
            <person name="Grigoriev I.V."/>
            <person name="Gueldener U."/>
            <person name="Muensterkoetter M."/>
            <person name="Nagy L.G."/>
        </authorList>
    </citation>
    <scope>NUCLEOTIDE SEQUENCE [LARGE SCALE GENOMIC DNA]</scope>
    <source>
        <strain evidence="2">C18/9</strain>
    </source>
</reference>
<dbReference type="AlphaFoldDB" id="A0A284QS58"/>
<accession>A0A284QS58</accession>
<protein>
    <submittedName>
        <fullName evidence="1">Uncharacterized protein</fullName>
    </submittedName>
</protein>
<name>A0A284QS58_ARMOS</name>